<evidence type="ECO:0000256" key="1">
    <source>
        <dbReference type="SAM" id="MobiDB-lite"/>
    </source>
</evidence>
<evidence type="ECO:0000313" key="2">
    <source>
        <dbReference type="EMBL" id="TVY20341.1"/>
    </source>
</evidence>
<organism evidence="2 3">
    <name type="scientific">Lachnellula arida</name>
    <dbReference type="NCBI Taxonomy" id="1316785"/>
    <lineage>
        <taxon>Eukaryota</taxon>
        <taxon>Fungi</taxon>
        <taxon>Dikarya</taxon>
        <taxon>Ascomycota</taxon>
        <taxon>Pezizomycotina</taxon>
        <taxon>Leotiomycetes</taxon>
        <taxon>Helotiales</taxon>
        <taxon>Lachnaceae</taxon>
        <taxon>Lachnellula</taxon>
    </lineage>
</organism>
<evidence type="ECO:0000313" key="3">
    <source>
        <dbReference type="Proteomes" id="UP000469559"/>
    </source>
</evidence>
<reference evidence="2 3" key="1">
    <citation type="submission" date="2018-05" db="EMBL/GenBank/DDBJ databases">
        <title>Whole genome sequencing for identification of molecular markers to develop diagnostic detection tools for the regulated plant pathogen Lachnellula willkommii.</title>
        <authorList>
            <person name="Giroux E."/>
            <person name="Bilodeau G."/>
        </authorList>
    </citation>
    <scope>NUCLEOTIDE SEQUENCE [LARGE SCALE GENOMIC DNA]</scope>
    <source>
        <strain evidence="2 3">CBS 203.66</strain>
    </source>
</reference>
<dbReference type="Proteomes" id="UP000469559">
    <property type="component" value="Unassembled WGS sequence"/>
</dbReference>
<gene>
    <name evidence="2" type="ORF">LARI1_G002481</name>
</gene>
<dbReference type="OrthoDB" id="3431997at2759"/>
<name>A0A8T9BLW8_9HELO</name>
<comment type="caution">
    <text evidence="2">The sequence shown here is derived from an EMBL/GenBank/DDBJ whole genome shotgun (WGS) entry which is preliminary data.</text>
</comment>
<dbReference type="EMBL" id="QGMF01000060">
    <property type="protein sequence ID" value="TVY20341.1"/>
    <property type="molecule type" value="Genomic_DNA"/>
</dbReference>
<dbReference type="AlphaFoldDB" id="A0A8T9BLW8"/>
<proteinExistence type="predicted"/>
<protein>
    <submittedName>
        <fullName evidence="2">Uncharacterized protein</fullName>
    </submittedName>
</protein>
<sequence length="323" mass="36272">MLQLYDRIALIESALQNLEEVDPAPHPRSSLHDDPPARHSLDHRFDKTATEVDAAPVPTPAQEKANPFDGAPPAALEPSPTKSPFYDSIAASFGLGSGIGDEDDFADYLVYNAFVTNLRVCPVDLTDTEHYYYLEHRSFLPNVPGVNLRRGTDKAGKSVGVAHLALIGRNTFGVGDLDNDPGGVSWGCMANAGFWTHMRYAFEFELGDDGTTRKFCWIRTRNNLLDDQGDLVLVEEGREDLILAEYLGKGLLKWKKRGRLRIRRMQAFGERWELIVLLTWGSVVEVRCCVVPNLERRKIRRLTLRGNLLLTSIANSYQDEEQE</sequence>
<feature type="compositionally biased region" description="Basic and acidic residues" evidence="1">
    <location>
        <begin position="30"/>
        <end position="50"/>
    </location>
</feature>
<feature type="region of interest" description="Disordered" evidence="1">
    <location>
        <begin position="20"/>
        <end position="81"/>
    </location>
</feature>
<keyword evidence="3" id="KW-1185">Reference proteome</keyword>
<accession>A0A8T9BLW8</accession>